<dbReference type="AlphaFoldDB" id="A0A8H7RBR0"/>
<comment type="caution">
    <text evidence="2">The sequence shown here is derived from an EMBL/GenBank/DDBJ whole genome shotgun (WGS) entry which is preliminary data.</text>
</comment>
<organism evidence="2 3">
    <name type="scientific">Mucor saturninus</name>
    <dbReference type="NCBI Taxonomy" id="64648"/>
    <lineage>
        <taxon>Eukaryota</taxon>
        <taxon>Fungi</taxon>
        <taxon>Fungi incertae sedis</taxon>
        <taxon>Mucoromycota</taxon>
        <taxon>Mucoromycotina</taxon>
        <taxon>Mucoromycetes</taxon>
        <taxon>Mucorales</taxon>
        <taxon>Mucorineae</taxon>
        <taxon>Mucoraceae</taxon>
        <taxon>Mucor</taxon>
    </lineage>
</organism>
<name>A0A8H7RBR0_9FUNG</name>
<gene>
    <name evidence="2" type="ORF">INT47_007559</name>
</gene>
<feature type="compositionally biased region" description="Basic and acidic residues" evidence="1">
    <location>
        <begin position="188"/>
        <end position="211"/>
    </location>
</feature>
<evidence type="ECO:0000313" key="3">
    <source>
        <dbReference type="Proteomes" id="UP000603453"/>
    </source>
</evidence>
<keyword evidence="3" id="KW-1185">Reference proteome</keyword>
<dbReference type="EMBL" id="JAEPRD010000028">
    <property type="protein sequence ID" value="KAG2206803.1"/>
    <property type="molecule type" value="Genomic_DNA"/>
</dbReference>
<evidence type="ECO:0000256" key="1">
    <source>
        <dbReference type="SAM" id="MobiDB-lite"/>
    </source>
</evidence>
<feature type="region of interest" description="Disordered" evidence="1">
    <location>
        <begin position="239"/>
        <end position="282"/>
    </location>
</feature>
<reference evidence="2" key="1">
    <citation type="submission" date="2020-12" db="EMBL/GenBank/DDBJ databases">
        <title>Metabolic potential, ecology and presence of endohyphal bacteria is reflected in genomic diversity of Mucoromycotina.</title>
        <authorList>
            <person name="Muszewska A."/>
            <person name="Okrasinska A."/>
            <person name="Steczkiewicz K."/>
            <person name="Drgas O."/>
            <person name="Orlowska M."/>
            <person name="Perlinska-Lenart U."/>
            <person name="Aleksandrzak-Piekarczyk T."/>
            <person name="Szatraj K."/>
            <person name="Zielenkiewicz U."/>
            <person name="Pilsyk S."/>
            <person name="Malc E."/>
            <person name="Mieczkowski P."/>
            <person name="Kruszewska J.S."/>
            <person name="Biernat P."/>
            <person name="Pawlowska J."/>
        </authorList>
    </citation>
    <scope>NUCLEOTIDE SEQUENCE</scope>
    <source>
        <strain evidence="2">WA0000017839</strain>
    </source>
</reference>
<feature type="region of interest" description="Disordered" evidence="1">
    <location>
        <begin position="182"/>
        <end position="211"/>
    </location>
</feature>
<dbReference type="OrthoDB" id="2275770at2759"/>
<evidence type="ECO:0000313" key="2">
    <source>
        <dbReference type="EMBL" id="KAG2206803.1"/>
    </source>
</evidence>
<accession>A0A8H7RBR0</accession>
<proteinExistence type="predicted"/>
<dbReference type="Proteomes" id="UP000603453">
    <property type="component" value="Unassembled WGS sequence"/>
</dbReference>
<sequence>MSNQLRTPHRFILDDEEQPFTPCTRLSNMTIESQANGHSRFRKTPLHGSPINLIAKFAEVAASGGSGGSSAPHPNLDMCLGSDRISIFDRSKDGMFSEDEDSDDGDLFSSNLGLMSSPDRPFTRHTLLEDEEMHSPPPSEMAMVGKRFIFEEEEEEEEEEEGDYLDSGSSWLSQIFFDNDNDETEAQEASRKEKDNMGEEQENRPPRLWRSKAEEIKLSESNHHERLPLQEIRSCLEDEEVGDDLHTKKKSVSSYGKPNKMRYMRTLSPTRLSQRKESSTLQ</sequence>
<protein>
    <submittedName>
        <fullName evidence="2">Uncharacterized protein</fullName>
    </submittedName>
</protein>